<dbReference type="Pfam" id="PF00293">
    <property type="entry name" value="NUDIX"/>
    <property type="match status" value="1"/>
</dbReference>
<dbReference type="EMBL" id="JBHSTE010000003">
    <property type="protein sequence ID" value="MFC6332918.1"/>
    <property type="molecule type" value="Genomic_DNA"/>
</dbReference>
<dbReference type="PROSITE" id="PS51462">
    <property type="entry name" value="NUDIX"/>
    <property type="match status" value="1"/>
</dbReference>
<dbReference type="InterPro" id="IPR015797">
    <property type="entry name" value="NUDIX_hydrolase-like_dom_sf"/>
</dbReference>
<reference evidence="3" key="1">
    <citation type="journal article" date="2019" name="Int. J. Syst. Evol. Microbiol.">
        <title>The Global Catalogue of Microorganisms (GCM) 10K type strain sequencing project: providing services to taxonomists for standard genome sequencing and annotation.</title>
        <authorList>
            <consortium name="The Broad Institute Genomics Platform"/>
            <consortium name="The Broad Institute Genome Sequencing Center for Infectious Disease"/>
            <person name="Wu L."/>
            <person name="Ma J."/>
        </authorList>
    </citation>
    <scope>NUCLEOTIDE SEQUENCE [LARGE SCALE GENOMIC DNA]</scope>
    <source>
        <strain evidence="3">PCU 280</strain>
    </source>
</reference>
<feature type="domain" description="Nudix hydrolase" evidence="1">
    <location>
        <begin position="29"/>
        <end position="172"/>
    </location>
</feature>
<name>A0ABW1V5P2_9BACL</name>
<evidence type="ECO:0000259" key="1">
    <source>
        <dbReference type="PROSITE" id="PS51462"/>
    </source>
</evidence>
<comment type="caution">
    <text evidence="2">The sequence shown here is derived from an EMBL/GenBank/DDBJ whole genome shotgun (WGS) entry which is preliminary data.</text>
</comment>
<dbReference type="CDD" id="cd04692">
    <property type="entry name" value="NUDIX_Hydrolase"/>
    <property type="match status" value="1"/>
</dbReference>
<dbReference type="SUPFAM" id="SSF55811">
    <property type="entry name" value="Nudix"/>
    <property type="match status" value="1"/>
</dbReference>
<dbReference type="RefSeq" id="WP_379233849.1">
    <property type="nucleotide sequence ID" value="NZ_JBHSTE010000003.1"/>
</dbReference>
<dbReference type="Proteomes" id="UP001596233">
    <property type="component" value="Unassembled WGS sequence"/>
</dbReference>
<protein>
    <submittedName>
        <fullName evidence="2">NUDIX domain-containing protein</fullName>
    </submittedName>
</protein>
<organism evidence="2 3">
    <name type="scientific">Paenibacillus septentrionalis</name>
    <dbReference type="NCBI Taxonomy" id="429342"/>
    <lineage>
        <taxon>Bacteria</taxon>
        <taxon>Bacillati</taxon>
        <taxon>Bacillota</taxon>
        <taxon>Bacilli</taxon>
        <taxon>Bacillales</taxon>
        <taxon>Paenibacillaceae</taxon>
        <taxon>Paenibacillus</taxon>
    </lineage>
</organism>
<dbReference type="PANTHER" id="PTHR10885">
    <property type="entry name" value="ISOPENTENYL-DIPHOSPHATE DELTA-ISOMERASE"/>
    <property type="match status" value="1"/>
</dbReference>
<proteinExistence type="predicted"/>
<dbReference type="Gene3D" id="3.90.79.10">
    <property type="entry name" value="Nucleoside Triphosphate Pyrophosphohydrolase"/>
    <property type="match status" value="1"/>
</dbReference>
<gene>
    <name evidence="2" type="ORF">ACFP56_09815</name>
</gene>
<evidence type="ECO:0000313" key="3">
    <source>
        <dbReference type="Proteomes" id="UP001596233"/>
    </source>
</evidence>
<keyword evidence="3" id="KW-1185">Reference proteome</keyword>
<sequence>MGNEWLDIYDDQGNLMGQALREETHQKGYWHRTFHCWLYELRDGIPYVFFQRRQQGKDTNPLYYDITVAGHLTAGEQPQDAVREIEEEIGILVQFEQLQEIMVVKEDARGELNGKPYWDREISHVFVLNNPEPVTAWKLQAEEVMAVYAAPLEQLMQLFSEQAASITVNGYAFQDDEHMLPDQQVITSSHFVPRASTYYLQVLNSIKQLTT</sequence>
<dbReference type="InterPro" id="IPR000086">
    <property type="entry name" value="NUDIX_hydrolase_dom"/>
</dbReference>
<dbReference type="PANTHER" id="PTHR10885:SF0">
    <property type="entry name" value="ISOPENTENYL-DIPHOSPHATE DELTA-ISOMERASE"/>
    <property type="match status" value="1"/>
</dbReference>
<accession>A0ABW1V5P2</accession>
<evidence type="ECO:0000313" key="2">
    <source>
        <dbReference type="EMBL" id="MFC6332918.1"/>
    </source>
</evidence>